<dbReference type="PROSITE" id="PS50075">
    <property type="entry name" value="CARRIER"/>
    <property type="match status" value="2"/>
</dbReference>
<keyword evidence="1" id="KW-0596">Phosphopantetheine</keyword>
<evidence type="ECO:0000259" key="8">
    <source>
        <dbReference type="PROSITE" id="PS50075"/>
    </source>
</evidence>
<dbReference type="Pfam" id="PF00550">
    <property type="entry name" value="PP-binding"/>
    <property type="match status" value="2"/>
</dbReference>
<dbReference type="InterPro" id="IPR036291">
    <property type="entry name" value="NAD(P)-bd_dom_sf"/>
</dbReference>
<dbReference type="SUPFAM" id="SSF47336">
    <property type="entry name" value="ACP-like"/>
    <property type="match status" value="2"/>
</dbReference>
<dbReference type="Gene3D" id="6.10.140.1830">
    <property type="match status" value="1"/>
</dbReference>
<dbReference type="InterPro" id="IPR016039">
    <property type="entry name" value="Thiolase-like"/>
</dbReference>
<gene>
    <name evidence="10" type="primary">lipPks1</name>
</gene>
<dbReference type="InterPro" id="IPR006162">
    <property type="entry name" value="Ppantetheine_attach_site"/>
</dbReference>
<keyword evidence="6" id="KW-0012">Acyltransferase</keyword>
<dbReference type="PROSITE" id="PS00606">
    <property type="entry name" value="KS3_1"/>
    <property type="match status" value="1"/>
</dbReference>
<dbReference type="InterPro" id="IPR016035">
    <property type="entry name" value="Acyl_Trfase/lysoPLipase"/>
</dbReference>
<dbReference type="InterPro" id="IPR001227">
    <property type="entry name" value="Ac_transferase_dom_sf"/>
</dbReference>
<dbReference type="SMR" id="Q30CS2"/>
<dbReference type="GO" id="GO:0031177">
    <property type="term" value="F:phosphopantetheine binding"/>
    <property type="evidence" value="ECO:0007669"/>
    <property type="project" value="InterPro"/>
</dbReference>
<name>Q30CS2_KITAU</name>
<feature type="domain" description="Carrier" evidence="8">
    <location>
        <begin position="2099"/>
        <end position="2174"/>
    </location>
</feature>
<dbReference type="Gene3D" id="3.30.70.3290">
    <property type="match status" value="2"/>
</dbReference>
<feature type="region of interest" description="Disordered" evidence="7">
    <location>
        <begin position="1"/>
        <end position="40"/>
    </location>
</feature>
<dbReference type="Pfam" id="PF00109">
    <property type="entry name" value="ketoacyl-synt"/>
    <property type="match status" value="1"/>
</dbReference>
<dbReference type="NCBIfam" id="NF045894">
    <property type="entry name" value="PKS_plus_SDR"/>
    <property type="match status" value="1"/>
</dbReference>
<dbReference type="InterPro" id="IPR014043">
    <property type="entry name" value="Acyl_transferase_dom"/>
</dbReference>
<evidence type="ECO:0000256" key="6">
    <source>
        <dbReference type="ARBA" id="ARBA00023315"/>
    </source>
</evidence>
<evidence type="ECO:0000313" key="10">
    <source>
        <dbReference type="EMBL" id="ABB05102.1"/>
    </source>
</evidence>
<dbReference type="SUPFAM" id="SSF53901">
    <property type="entry name" value="Thiolase-like"/>
    <property type="match status" value="1"/>
</dbReference>
<dbReference type="EMBL" id="DQ176871">
    <property type="protein sequence ID" value="ABB05102.1"/>
    <property type="molecule type" value="Genomic_DNA"/>
</dbReference>
<accession>Q30CS2</accession>
<feature type="domain" description="Ketosynthase family 3 (KS3)" evidence="9">
    <location>
        <begin position="638"/>
        <end position="1067"/>
    </location>
</feature>
<feature type="compositionally biased region" description="Basic residues" evidence="7">
    <location>
        <begin position="8"/>
        <end position="20"/>
    </location>
</feature>
<dbReference type="Gene3D" id="3.40.50.720">
    <property type="entry name" value="NAD(P)-binding Rossmann-like Domain"/>
    <property type="match status" value="1"/>
</dbReference>
<dbReference type="Pfam" id="PF18369">
    <property type="entry name" value="PKS_DE"/>
    <property type="match status" value="1"/>
</dbReference>
<keyword evidence="2" id="KW-0597">Phosphoprotein</keyword>
<dbReference type="PROSITE" id="PS00012">
    <property type="entry name" value="PHOSPHOPANTETHEINE"/>
    <property type="match status" value="1"/>
</dbReference>
<dbReference type="SMART" id="SM01294">
    <property type="entry name" value="PKS_PP_betabranch"/>
    <property type="match status" value="2"/>
</dbReference>
<dbReference type="InterPro" id="IPR018201">
    <property type="entry name" value="Ketoacyl_synth_AS"/>
</dbReference>
<dbReference type="InterPro" id="IPR036736">
    <property type="entry name" value="ACP-like_sf"/>
</dbReference>
<dbReference type="CDD" id="cd00833">
    <property type="entry name" value="PKS"/>
    <property type="match status" value="1"/>
</dbReference>
<proteinExistence type="predicted"/>
<dbReference type="SUPFAM" id="SSF51735">
    <property type="entry name" value="NAD(P)-binding Rossmann-fold domains"/>
    <property type="match status" value="2"/>
</dbReference>
<dbReference type="Gene3D" id="3.40.366.10">
    <property type="entry name" value="Malonyl-Coenzyme A Acyl Carrier Protein, domain 2"/>
    <property type="match status" value="2"/>
</dbReference>
<dbReference type="SMART" id="SM00827">
    <property type="entry name" value="PKS_AT"/>
    <property type="match status" value="2"/>
</dbReference>
<dbReference type="FunFam" id="1.10.1200.10:FF:000007">
    <property type="entry name" value="Probable polyketide synthase pks17"/>
    <property type="match status" value="1"/>
</dbReference>
<dbReference type="GO" id="GO:0006633">
    <property type="term" value="P:fatty acid biosynthetic process"/>
    <property type="evidence" value="ECO:0007669"/>
    <property type="project" value="InterPro"/>
</dbReference>
<dbReference type="GO" id="GO:0033068">
    <property type="term" value="P:macrolide biosynthetic process"/>
    <property type="evidence" value="ECO:0007669"/>
    <property type="project" value="UniProtKB-ARBA"/>
</dbReference>
<dbReference type="InterPro" id="IPR014030">
    <property type="entry name" value="Ketoacyl_synth_N"/>
</dbReference>
<dbReference type="FunFam" id="3.40.366.10:FF:000002">
    <property type="entry name" value="Probable polyketide synthase 2"/>
    <property type="match status" value="2"/>
</dbReference>
<dbReference type="InterPro" id="IPR032821">
    <property type="entry name" value="PKS_assoc"/>
</dbReference>
<dbReference type="Pfam" id="PF00698">
    <property type="entry name" value="Acyl_transf_1"/>
    <property type="match status" value="2"/>
</dbReference>
<organism evidence="10">
    <name type="scientific">Kitasatospora aureofaciens</name>
    <name type="common">Streptomyces aureofaciens</name>
    <dbReference type="NCBI Taxonomy" id="1894"/>
    <lineage>
        <taxon>Bacteria</taxon>
        <taxon>Bacillati</taxon>
        <taxon>Actinomycetota</taxon>
        <taxon>Actinomycetes</taxon>
        <taxon>Kitasatosporales</taxon>
        <taxon>Streptomycetaceae</taxon>
        <taxon>Kitasatospora</taxon>
    </lineage>
</organism>
<dbReference type="Pfam" id="PF08659">
    <property type="entry name" value="KR"/>
    <property type="match status" value="1"/>
</dbReference>
<dbReference type="InterPro" id="IPR016036">
    <property type="entry name" value="Malonyl_transacylase_ACP-bd"/>
</dbReference>
<dbReference type="Gene3D" id="1.10.1200.10">
    <property type="entry name" value="ACP-like"/>
    <property type="match status" value="2"/>
</dbReference>
<dbReference type="SUPFAM" id="SSF55048">
    <property type="entry name" value="Probable ACP-binding domain of malonyl-CoA ACP transacylase"/>
    <property type="match status" value="2"/>
</dbReference>
<feature type="domain" description="Carrier" evidence="8">
    <location>
        <begin position="542"/>
        <end position="617"/>
    </location>
</feature>
<dbReference type="InterPro" id="IPR020841">
    <property type="entry name" value="PKS_Beta-ketoAc_synthase_dom"/>
</dbReference>
<dbReference type="PANTHER" id="PTHR43775">
    <property type="entry name" value="FATTY ACID SYNTHASE"/>
    <property type="match status" value="1"/>
</dbReference>
<reference evidence="10" key="1">
    <citation type="journal article" date="2006" name="Antimicrob. Agents Chemother.">
        <title>Biosynthetic gene cluster for the polyenoyltetramic acid alpha-lipomycin.</title>
        <authorList>
            <person name="Bihlmaier C."/>
            <person name="Welle E."/>
            <person name="Hofmann C."/>
            <person name="Welzel K."/>
            <person name="Vente A."/>
            <person name="Breitling E."/>
            <person name="Muller M."/>
            <person name="Glaser S."/>
            <person name="Bechthold A."/>
        </authorList>
    </citation>
    <scope>NUCLEOTIDE SEQUENCE</scope>
    <source>
        <strain evidence="10">Tu117</strain>
    </source>
</reference>
<evidence type="ECO:0000256" key="1">
    <source>
        <dbReference type="ARBA" id="ARBA00022450"/>
    </source>
</evidence>
<keyword evidence="5" id="KW-0511">Multifunctional enzyme</keyword>
<dbReference type="InterPro" id="IPR014031">
    <property type="entry name" value="Ketoacyl_synth_C"/>
</dbReference>
<dbReference type="PROSITE" id="PS52004">
    <property type="entry name" value="KS3_2"/>
    <property type="match status" value="1"/>
</dbReference>
<evidence type="ECO:0000256" key="3">
    <source>
        <dbReference type="ARBA" id="ARBA00022679"/>
    </source>
</evidence>
<dbReference type="SMART" id="SM00825">
    <property type="entry name" value="PKS_KS"/>
    <property type="match status" value="1"/>
</dbReference>
<dbReference type="Pfam" id="PF16197">
    <property type="entry name" value="KAsynt_C_assoc"/>
    <property type="match status" value="1"/>
</dbReference>
<keyword evidence="4" id="KW-0045">Antibiotic biosynthesis</keyword>
<evidence type="ECO:0000259" key="9">
    <source>
        <dbReference type="PROSITE" id="PS52004"/>
    </source>
</evidence>
<dbReference type="InterPro" id="IPR041618">
    <property type="entry name" value="PKS_DE"/>
</dbReference>
<dbReference type="InterPro" id="IPR050091">
    <property type="entry name" value="PKS_NRPS_Biosynth_Enz"/>
</dbReference>
<dbReference type="PANTHER" id="PTHR43775:SF51">
    <property type="entry name" value="INACTIVE PHENOLPHTHIOCEROL SYNTHESIS POLYKETIDE SYNTHASE TYPE I PKS1-RELATED"/>
    <property type="match status" value="1"/>
</dbReference>
<dbReference type="InterPro" id="IPR020806">
    <property type="entry name" value="PKS_PP-bd"/>
</dbReference>
<dbReference type="Gene3D" id="3.40.47.10">
    <property type="match status" value="1"/>
</dbReference>
<evidence type="ECO:0000256" key="5">
    <source>
        <dbReference type="ARBA" id="ARBA00023268"/>
    </source>
</evidence>
<dbReference type="SMART" id="SM00822">
    <property type="entry name" value="PKS_KR"/>
    <property type="match status" value="1"/>
</dbReference>
<dbReference type="GO" id="GO:0004315">
    <property type="term" value="F:3-oxoacyl-[acyl-carrier-protein] synthase activity"/>
    <property type="evidence" value="ECO:0007669"/>
    <property type="project" value="InterPro"/>
</dbReference>
<keyword evidence="3" id="KW-0808">Transferase</keyword>
<evidence type="ECO:0000256" key="2">
    <source>
        <dbReference type="ARBA" id="ARBA00022553"/>
    </source>
</evidence>
<dbReference type="InterPro" id="IPR013968">
    <property type="entry name" value="PKS_KR"/>
</dbReference>
<dbReference type="FunFam" id="3.40.47.10:FF:000019">
    <property type="entry name" value="Polyketide synthase type I"/>
    <property type="match status" value="1"/>
</dbReference>
<sequence>MAGPPPFPRRRGPSGRRRCGGRATPGSVRDRTGRRPAAVPSRAVCAADLCEENDDGSKNVSEHRGSAGGSVLFPRTGTVLPWVLTGPGAAAVRARSEALRTHLRASTEWSPAGVGQALLAGTGAGADTHRAVVLAGDRAQTLNALAALSAGADHPAVFTSTRADASPAGPVFVFPGQGSQWTGMARELLDSAPVFARKLHDCADAFAPYLGHSLLDSVTGAAGGPEPVGADVVQPALFAVMVALTDLWNAAGVAPGALLGHSLGELAAAHVAGVLSLDDSARVVARWSQAQATLAGRGDMVSVLLPADELADLLDRRWPGRLVVAVENGPGSAVASGDLDAAAELVAHLTAEGIHARRVDVGLAAHSPHIDAILPRIRADIAPIRAHTPSIPVYSALHGGALDGTPMDAAYWCRNLRSTVRFADATRAALEAGHTTFVEVSPHPVLTTAMEVSATRAAHAATVLGTLRRGEGGPSRFLASLAELHVSGGDADLRTVLPASQAAGLPETVLTAGPRGESADGDSRHEVLCARLAPLDPAERRAQLLTVVRESAAAALDGDDQGSIDGRRTFRDLGITSLAAVGIRDRLHSATGLRLSPTVVFDHPTPDALAAHLDTELFGTGADAEPAPAAGGRAVPHDEPMAIVGMACRYPGGVGAPADLWRTVLAGVDAVGPLPADRGWNIADGYDPELAGPGRFSQREGGFLHDAAEFDAEFFGISPREALAMDPQQRLALESAWEAIEDAGLDAHSLRGSRTGVFLGLITQDYGPRAGEPTTRAGAVEGHLFLGSTGSVASGRLSYTLGLEGPSLTIDTACSSSLVALHEACQALRTGDCDMALTGGVTVMPSTGMLVEFSRQRGLSPDGRCKAFSASADGFGLAEGVGMLVVERLSDARRLGHRVLAVVRGSAVNQDGASNGLSAPSGPAQQRVIRQALVNAGVQASQVDVVEAHGTGTKLGDPIEAQALQATYGQGRPAERPLWLGSLKSNIGHAQAAAGVGGVIKMVMALREGVLPPTLHADEPSPHIDWSAGQVRLLTEEREWPEAGHPRRAAVSSFGVSGTNAHVILEAAPGTGGAPEVSDGVLGSAPETVPWVLSAASPDALRAQAERLRGHVAERPGLASADVAFALATRRTALEYRAVAVGAERDELLDTLDALSAGRPAPRAVPGDAAAHSRRPVFVFPGQGSQWAGMAVELLDSSPVFADSMHACSEALNEFVDWNLLEVLRSGDEELSNRVDVVQPVLWAVMVSLAALWQACGVRPAAVVGHSQGEIAAAVVAGALSLRDGARVVALRSAVIARLLAGKGAMASVALASDTVRERLTPWEGRLSLAAVNGPSSSVVCGHLDALDEFVSALEHDGVRVRRIAVDYASHSVFVEQAEEELRNVLTEVSPLPGQVPFYSTVTGAVLDTTTLDAGYWYRNLRQTVRFEETVRELTRRGHDAFIEVSAHPVLTVGIQDTLEATGTRHAVCGTLRRGEGGAQRLLTSLGEAWVAGIAVDWSRLTPTTTAVQLPTYAFQHQRYWLDSTTANTGDRPAADRDTAFWEAVQHTDLDAFAAELDIAPDAPLGTVLPALADWRQRLRTAAAVDAWRYRTAFKRLPDAPGAPVLTGSWLAVVPVRHLDDPSVTTSLDAVAKAGAEVVQLAIEDADADVDRLTERLRGLVAGLGAAPAGIMSFLGLDEERHRDHPAMPSGLATSLALVRALGRAGIGAPLWMVTREAVAAGQDTHPHAPLGSLIWGLGQVTALEHADRWGGLIDLPGVCDARVARMLCAGLSGRGAEDQLALRPSGTFVRRLAHIPGEQRAARRSWQPRGTVIVTGGTGALGAVLARWLATEDAEHLVLTGRRGADAPGAERLRDELVATGARVTLAACDVADRKAVAALLDELAADGETVRAVLHAAGVADLTSLENTGPEAFAAGVAAKVDGALHLTELLDHDSLDAFVLFSSIAGVWGSGDHGAYAAANAFLNALAEYNRARGIPTTSIAWGVWNAFGVEGAGGISEAVDLDQLHRRGLPLIEPELGLTALRRALDRDETVLTVAPVAWERFFPLFSAARPRPLFEDLPQVRALSAPVPTTAGPAVEPGRRGSGLGDLPLTDRDSALLALVRGESASVLGYERPDRLDPDRALRDVGFDSLTAMELRNRLATATGLTLPAALVFDHPTPLAIAAYLKAELYGPDPGDDSSVLTELDGLSQRLAAIDPDTNTRLEITLRLRSLLTQWSEPDGGRTTAETATATSTTALESASADEVLAFIDTELGI</sequence>
<dbReference type="GO" id="GO:0004312">
    <property type="term" value="F:fatty acid synthase activity"/>
    <property type="evidence" value="ECO:0007669"/>
    <property type="project" value="TreeGrafter"/>
</dbReference>
<protein>
    <submittedName>
        <fullName evidence="10">LipPks1</fullName>
    </submittedName>
</protein>
<dbReference type="CDD" id="cd08952">
    <property type="entry name" value="KR_1_SDR_x"/>
    <property type="match status" value="1"/>
</dbReference>
<dbReference type="SMART" id="SM00823">
    <property type="entry name" value="PKS_PP"/>
    <property type="match status" value="2"/>
</dbReference>
<evidence type="ECO:0000256" key="7">
    <source>
        <dbReference type="SAM" id="MobiDB-lite"/>
    </source>
</evidence>
<dbReference type="SUPFAM" id="SSF52151">
    <property type="entry name" value="FabD/lysophospholipase-like"/>
    <property type="match status" value="2"/>
</dbReference>
<evidence type="ECO:0000256" key="4">
    <source>
        <dbReference type="ARBA" id="ARBA00023194"/>
    </source>
</evidence>
<dbReference type="InterPro" id="IPR057326">
    <property type="entry name" value="KR_dom"/>
</dbReference>
<dbReference type="Pfam" id="PF02801">
    <property type="entry name" value="Ketoacyl-synt_C"/>
    <property type="match status" value="1"/>
</dbReference>
<dbReference type="InterPro" id="IPR009081">
    <property type="entry name" value="PP-bd_ACP"/>
</dbReference>